<protein>
    <submittedName>
        <fullName evidence="3">3012_t:CDS:1</fullName>
    </submittedName>
</protein>
<evidence type="ECO:0000256" key="1">
    <source>
        <dbReference type="ARBA" id="ARBA00009480"/>
    </source>
</evidence>
<organism evidence="3 4">
    <name type="scientific">Dentiscutata erythropus</name>
    <dbReference type="NCBI Taxonomy" id="1348616"/>
    <lineage>
        <taxon>Eukaryota</taxon>
        <taxon>Fungi</taxon>
        <taxon>Fungi incertae sedis</taxon>
        <taxon>Mucoromycota</taxon>
        <taxon>Glomeromycotina</taxon>
        <taxon>Glomeromycetes</taxon>
        <taxon>Diversisporales</taxon>
        <taxon>Gigasporaceae</taxon>
        <taxon>Dentiscutata</taxon>
    </lineage>
</organism>
<proteinExistence type="inferred from homology"/>
<accession>A0A9N9P5J7</accession>
<dbReference type="InterPro" id="IPR000727">
    <property type="entry name" value="T_SNARE_dom"/>
</dbReference>
<dbReference type="Gene3D" id="1.20.5.110">
    <property type="match status" value="1"/>
</dbReference>
<dbReference type="AlphaFoldDB" id="A0A9N9P5J7"/>
<comment type="similarity">
    <text evidence="1">Belongs to the SNAP-25 family.</text>
</comment>
<dbReference type="GO" id="GO:0005886">
    <property type="term" value="C:plasma membrane"/>
    <property type="evidence" value="ECO:0007669"/>
    <property type="project" value="TreeGrafter"/>
</dbReference>
<dbReference type="OrthoDB" id="18679at2759"/>
<dbReference type="Proteomes" id="UP000789405">
    <property type="component" value="Unassembled WGS sequence"/>
</dbReference>
<keyword evidence="4" id="KW-1185">Reference proteome</keyword>
<feature type="non-terminal residue" evidence="3">
    <location>
        <position position="1"/>
    </location>
</feature>
<gene>
    <name evidence="3" type="ORF">DERYTH_LOCUS24378</name>
</gene>
<evidence type="ECO:0000259" key="2">
    <source>
        <dbReference type="PROSITE" id="PS50192"/>
    </source>
</evidence>
<dbReference type="SMART" id="SM00397">
    <property type="entry name" value="t_SNARE"/>
    <property type="match status" value="1"/>
</dbReference>
<name>A0A9N9P5J7_9GLOM</name>
<feature type="domain" description="T-SNARE coiled-coil homology" evidence="2">
    <location>
        <begin position="5"/>
        <end position="67"/>
    </location>
</feature>
<dbReference type="CDD" id="cd15857">
    <property type="entry name" value="SNARE_SEC9C"/>
    <property type="match status" value="1"/>
</dbReference>
<dbReference type="PROSITE" id="PS50192">
    <property type="entry name" value="T_SNARE"/>
    <property type="match status" value="1"/>
</dbReference>
<dbReference type="GO" id="GO:0006906">
    <property type="term" value="P:vesicle fusion"/>
    <property type="evidence" value="ECO:0007669"/>
    <property type="project" value="TreeGrafter"/>
</dbReference>
<sequence>DEEDDRLEDQIDNNLDALSSGLSRLNAMAVASGDEIRKQNVVLDRISNKTNDLDTRIAGTTHKLKKIT</sequence>
<dbReference type="EMBL" id="CAJVPY010040690">
    <property type="protein sequence ID" value="CAG8805960.1"/>
    <property type="molecule type" value="Genomic_DNA"/>
</dbReference>
<dbReference type="GO" id="GO:0019905">
    <property type="term" value="F:syntaxin binding"/>
    <property type="evidence" value="ECO:0007669"/>
    <property type="project" value="TreeGrafter"/>
</dbReference>
<reference evidence="3" key="1">
    <citation type="submission" date="2021-06" db="EMBL/GenBank/DDBJ databases">
        <authorList>
            <person name="Kallberg Y."/>
            <person name="Tangrot J."/>
            <person name="Rosling A."/>
        </authorList>
    </citation>
    <scope>NUCLEOTIDE SEQUENCE</scope>
    <source>
        <strain evidence="3">MA453B</strain>
    </source>
</reference>
<dbReference type="PANTHER" id="PTHR19305:SF9">
    <property type="entry name" value="SYNAPTOSOMAL-ASSOCIATED PROTEIN 29"/>
    <property type="match status" value="1"/>
</dbReference>
<evidence type="ECO:0000313" key="3">
    <source>
        <dbReference type="EMBL" id="CAG8805960.1"/>
    </source>
</evidence>
<dbReference type="GO" id="GO:0005484">
    <property type="term" value="F:SNAP receptor activity"/>
    <property type="evidence" value="ECO:0007669"/>
    <property type="project" value="TreeGrafter"/>
</dbReference>
<evidence type="ECO:0000313" key="4">
    <source>
        <dbReference type="Proteomes" id="UP000789405"/>
    </source>
</evidence>
<dbReference type="SUPFAM" id="SSF58038">
    <property type="entry name" value="SNARE fusion complex"/>
    <property type="match status" value="1"/>
</dbReference>
<dbReference type="GO" id="GO:0031201">
    <property type="term" value="C:SNARE complex"/>
    <property type="evidence" value="ECO:0007669"/>
    <property type="project" value="TreeGrafter"/>
</dbReference>
<dbReference type="PANTHER" id="PTHR19305">
    <property type="entry name" value="SYNAPTOSOMAL ASSOCIATED PROTEIN"/>
    <property type="match status" value="1"/>
</dbReference>
<comment type="caution">
    <text evidence="3">The sequence shown here is derived from an EMBL/GenBank/DDBJ whole genome shotgun (WGS) entry which is preliminary data.</text>
</comment>
<dbReference type="GO" id="GO:0006887">
    <property type="term" value="P:exocytosis"/>
    <property type="evidence" value="ECO:0007669"/>
    <property type="project" value="TreeGrafter"/>
</dbReference>